<feature type="repeat" description="NHL" evidence="9">
    <location>
        <begin position="862"/>
        <end position="905"/>
    </location>
</feature>
<sequence>MTAIKSYLEKAEKLYTRSTDAEIVQLKKSLETIFEGVDQIEPTDRDPELVAHFVFVENHKLSNNVKTEDIGTLKKPTKAGYCDIEGKGLEEGIALRDHVTVEIRDEQGRKCTSKIQINDCKDGLYQVRYCPRDPVKCQVTVKVNGQHIGDSPFPVHVTPFQFKPVLSFGKEGSSKGMFSFLGGVAVNAKNEIAVADSNNHRVQIFNSEGNYLRSFGRHGTKKGEFDFLTGITYHNNGNIFVADYGNNRIQIFSGEGEYVGSFSGTGSLDSRFRNPRGLSVDSDGNIIVADSGNKLIKIFSPKGTFLKKIGGQGSFTLPIHCIQYEKYLIVSDCSEHSIKVFDRKGNFQYKFGKKGAGDGELNNPNCLSVNKSGHLMVCDKNNHRIQVFELSGKFFGMFGIKVSCLVCTNVYTDPKHLPCLHTFCLHCLKHWHTTSHGRDTVRCPKCQAISRVPESGDLKDLPTSFYLNGLIDVLAIKECKTSQVRCGNCDKKSSESSYCFHCCVFWCDECVIGHNIIRSNKDHRVLALKDFQDKDYEDVMKRPAFCPKEDHNKEELKYFCEECETPVCQICVTIEHGGHNINLIKEEAERQKTEIKSFIEKQRHNLQAKMNAVSRLDEECSTLIQQGEDVKREIQTFVDNLIAVIEANKKNIFAEVEKETSKSIESITRQKTEIERQMTAIKSSLEKAEKLFTQSTNAEIVQLKKSLDTIFEGVHQIEPTDCDPKLVAHFVFVENYKLFNTVKTEQIGTLKKPTKAGHCDIEGKGLEEGIAIREAHFTLTTKDTEGRQCYNERDHVTVEIRDEQGRECTSEIQINDCKDGLYQVSYCPRDPGKCLVTVKVNGEHVRDSPFAVQVTPFQFKPVLSFGKKGSSEEIFSFPWGVAINAKDEIAVTDYCKHRVKIFNTEGNYLRSFGRRGTKEGEFQLPTGITYQ</sequence>
<gene>
    <name evidence="13" type="ORF">PMEA_00015643</name>
</gene>
<dbReference type="GO" id="GO:0000209">
    <property type="term" value="P:protein polyubiquitination"/>
    <property type="evidence" value="ECO:0007669"/>
    <property type="project" value="TreeGrafter"/>
</dbReference>
<evidence type="ECO:0000256" key="2">
    <source>
        <dbReference type="ARBA" id="ARBA00022553"/>
    </source>
</evidence>
<keyword evidence="14" id="KW-1185">Reference proteome</keyword>
<dbReference type="SMART" id="SM00336">
    <property type="entry name" value="BBOX"/>
    <property type="match status" value="2"/>
</dbReference>
<dbReference type="InterPro" id="IPR014756">
    <property type="entry name" value="Ig_E-set"/>
</dbReference>
<dbReference type="InterPro" id="IPR050952">
    <property type="entry name" value="TRIM-NHL_E3_ligases"/>
</dbReference>
<evidence type="ECO:0000256" key="1">
    <source>
        <dbReference type="ARBA" id="ARBA00008518"/>
    </source>
</evidence>
<accession>A0AAU9X1K6</accession>
<evidence type="ECO:0000259" key="12">
    <source>
        <dbReference type="PROSITE" id="PS50119"/>
    </source>
</evidence>
<feature type="repeat" description="Filamin" evidence="8">
    <location>
        <begin position="751"/>
        <end position="854"/>
    </location>
</feature>
<proteinExistence type="inferred from homology"/>
<protein>
    <recommendedName>
        <fullName evidence="15">E3 ubiquitin-protein ligase TRIM71</fullName>
    </recommendedName>
</protein>
<dbReference type="InterPro" id="IPR001298">
    <property type="entry name" value="Filamin/ABP280_rpt"/>
</dbReference>
<dbReference type="InterPro" id="IPR011042">
    <property type="entry name" value="6-blade_b-propeller_TolB-like"/>
</dbReference>
<dbReference type="InterPro" id="IPR013083">
    <property type="entry name" value="Znf_RING/FYVE/PHD"/>
</dbReference>
<feature type="repeat" description="NHL" evidence="9">
    <location>
        <begin position="259"/>
        <end position="302"/>
    </location>
</feature>
<dbReference type="InterPro" id="IPR017868">
    <property type="entry name" value="Filamin/ABP280_repeat-like"/>
</dbReference>
<comment type="caution">
    <text evidence="13">The sequence shown here is derived from an EMBL/GenBank/DDBJ whole genome shotgun (WGS) entry which is preliminary data.</text>
</comment>
<dbReference type="EMBL" id="CALNXJ010000028">
    <property type="protein sequence ID" value="CAH3134001.1"/>
    <property type="molecule type" value="Genomic_DNA"/>
</dbReference>
<dbReference type="GO" id="GO:0000932">
    <property type="term" value="C:P-body"/>
    <property type="evidence" value="ECO:0007669"/>
    <property type="project" value="UniProtKB-SubCell"/>
</dbReference>
<comment type="similarity">
    <text evidence="1">Belongs to the TRIM/RBCC family.</text>
</comment>
<feature type="repeat" description="NHL" evidence="9">
    <location>
        <begin position="212"/>
        <end position="255"/>
    </location>
</feature>
<dbReference type="InterPro" id="IPR013783">
    <property type="entry name" value="Ig-like_fold"/>
</dbReference>
<evidence type="ECO:0000256" key="4">
    <source>
        <dbReference type="ARBA" id="ARBA00022737"/>
    </source>
</evidence>
<dbReference type="Gene3D" id="3.30.40.10">
    <property type="entry name" value="Zinc/RING finger domain, C3HC4 (zinc finger)"/>
    <property type="match status" value="1"/>
</dbReference>
<dbReference type="SMART" id="SM00557">
    <property type="entry name" value="IG_FLMN"/>
    <property type="match status" value="2"/>
</dbReference>
<evidence type="ECO:0000256" key="7">
    <source>
        <dbReference type="PROSITE-ProRule" id="PRU00024"/>
    </source>
</evidence>
<dbReference type="SMART" id="SM00184">
    <property type="entry name" value="RING"/>
    <property type="match status" value="1"/>
</dbReference>
<evidence type="ECO:0000256" key="9">
    <source>
        <dbReference type="PROSITE-ProRule" id="PRU00504"/>
    </source>
</evidence>
<dbReference type="PROSITE" id="PS50089">
    <property type="entry name" value="ZF_RING_2"/>
    <property type="match status" value="1"/>
</dbReference>
<dbReference type="SUPFAM" id="SSF81296">
    <property type="entry name" value="E set domains"/>
    <property type="match status" value="2"/>
</dbReference>
<evidence type="ECO:0000313" key="13">
    <source>
        <dbReference type="EMBL" id="CAH3134001.1"/>
    </source>
</evidence>
<dbReference type="Gene3D" id="2.60.40.10">
    <property type="entry name" value="Immunoglobulins"/>
    <property type="match status" value="2"/>
</dbReference>
<dbReference type="PROSITE" id="PS50119">
    <property type="entry name" value="ZF_BBOX"/>
    <property type="match status" value="1"/>
</dbReference>
<dbReference type="Gene3D" id="2.120.10.30">
    <property type="entry name" value="TolB, C-terminal domain"/>
    <property type="match status" value="3"/>
</dbReference>
<keyword evidence="2" id="KW-0597">Phosphoprotein</keyword>
<feature type="coiled-coil region" evidence="10">
    <location>
        <begin position="581"/>
        <end position="619"/>
    </location>
</feature>
<dbReference type="InterPro" id="IPR017907">
    <property type="entry name" value="Znf_RING_CS"/>
</dbReference>
<dbReference type="SUPFAM" id="SSF57850">
    <property type="entry name" value="RING/U-box"/>
    <property type="match status" value="1"/>
</dbReference>
<evidence type="ECO:0000256" key="3">
    <source>
        <dbReference type="ARBA" id="ARBA00022723"/>
    </source>
</evidence>
<dbReference type="InterPro" id="IPR001841">
    <property type="entry name" value="Znf_RING"/>
</dbReference>
<dbReference type="Proteomes" id="UP001159428">
    <property type="component" value="Unassembled WGS sequence"/>
</dbReference>
<evidence type="ECO:0000256" key="6">
    <source>
        <dbReference type="ARBA" id="ARBA00022833"/>
    </source>
</evidence>
<dbReference type="Pfam" id="PF01436">
    <property type="entry name" value="NHL"/>
    <property type="match status" value="5"/>
</dbReference>
<keyword evidence="4" id="KW-0677">Repeat</keyword>
<dbReference type="AlphaFoldDB" id="A0AAU9X1K6"/>
<feature type="repeat" description="NHL" evidence="9">
    <location>
        <begin position="348"/>
        <end position="391"/>
    </location>
</feature>
<keyword evidence="6" id="KW-0862">Zinc</keyword>
<dbReference type="PROSITE" id="PS00518">
    <property type="entry name" value="ZF_RING_1"/>
    <property type="match status" value="1"/>
</dbReference>
<dbReference type="SUPFAM" id="SSF57845">
    <property type="entry name" value="B-box zinc-binding domain"/>
    <property type="match status" value="1"/>
</dbReference>
<dbReference type="Pfam" id="PF00630">
    <property type="entry name" value="Filamin"/>
    <property type="match status" value="2"/>
</dbReference>
<dbReference type="Pfam" id="PF00643">
    <property type="entry name" value="zf-B_box"/>
    <property type="match status" value="1"/>
</dbReference>
<evidence type="ECO:0000256" key="5">
    <source>
        <dbReference type="ARBA" id="ARBA00022771"/>
    </source>
</evidence>
<evidence type="ECO:0000256" key="8">
    <source>
        <dbReference type="PROSITE-ProRule" id="PRU00087"/>
    </source>
</evidence>
<dbReference type="PANTHER" id="PTHR24104">
    <property type="entry name" value="E3 UBIQUITIN-PROTEIN LIGASE NHLRC1-RELATED"/>
    <property type="match status" value="1"/>
</dbReference>
<dbReference type="PROSITE" id="PS50194">
    <property type="entry name" value="FILAMIN_REPEAT"/>
    <property type="match status" value="2"/>
</dbReference>
<dbReference type="PROSITE" id="PS51125">
    <property type="entry name" value="NHL"/>
    <property type="match status" value="5"/>
</dbReference>
<dbReference type="InterPro" id="IPR001258">
    <property type="entry name" value="NHL_repeat"/>
</dbReference>
<organism evidence="13 14">
    <name type="scientific">Pocillopora meandrina</name>
    <dbReference type="NCBI Taxonomy" id="46732"/>
    <lineage>
        <taxon>Eukaryota</taxon>
        <taxon>Metazoa</taxon>
        <taxon>Cnidaria</taxon>
        <taxon>Anthozoa</taxon>
        <taxon>Hexacorallia</taxon>
        <taxon>Scleractinia</taxon>
        <taxon>Astrocoeniina</taxon>
        <taxon>Pocilloporidae</taxon>
        <taxon>Pocillopora</taxon>
    </lineage>
</organism>
<feature type="domain" description="B box-type" evidence="12">
    <location>
        <begin position="541"/>
        <end position="584"/>
    </location>
</feature>
<name>A0AAU9X1K6_9CNID</name>
<dbReference type="GO" id="GO:0003723">
    <property type="term" value="F:RNA binding"/>
    <property type="evidence" value="ECO:0007669"/>
    <property type="project" value="UniProtKB-KW"/>
</dbReference>
<keyword evidence="3" id="KW-0479">Metal-binding</keyword>
<dbReference type="InterPro" id="IPR000315">
    <property type="entry name" value="Znf_B-box"/>
</dbReference>
<evidence type="ECO:0000259" key="11">
    <source>
        <dbReference type="PROSITE" id="PS50089"/>
    </source>
</evidence>
<feature type="domain" description="RING-type" evidence="11">
    <location>
        <begin position="404"/>
        <end position="447"/>
    </location>
</feature>
<dbReference type="GO" id="GO:0061630">
    <property type="term" value="F:ubiquitin protein ligase activity"/>
    <property type="evidence" value="ECO:0007669"/>
    <property type="project" value="TreeGrafter"/>
</dbReference>
<evidence type="ECO:0008006" key="15">
    <source>
        <dbReference type="Google" id="ProtNLM"/>
    </source>
</evidence>
<dbReference type="Pfam" id="PF13445">
    <property type="entry name" value="zf-RING_UBOX"/>
    <property type="match status" value="1"/>
</dbReference>
<dbReference type="GO" id="GO:0008270">
    <property type="term" value="F:zinc ion binding"/>
    <property type="evidence" value="ECO:0007669"/>
    <property type="project" value="UniProtKB-KW"/>
</dbReference>
<feature type="repeat" description="NHL" evidence="9">
    <location>
        <begin position="165"/>
        <end position="208"/>
    </location>
</feature>
<dbReference type="GO" id="GO:0043161">
    <property type="term" value="P:proteasome-mediated ubiquitin-dependent protein catabolic process"/>
    <property type="evidence" value="ECO:0007669"/>
    <property type="project" value="TreeGrafter"/>
</dbReference>
<feature type="repeat" description="Filamin" evidence="8">
    <location>
        <begin position="99"/>
        <end position="157"/>
    </location>
</feature>
<dbReference type="InterPro" id="IPR027370">
    <property type="entry name" value="Znf-RING_euk"/>
</dbReference>
<dbReference type="Gene3D" id="3.30.160.60">
    <property type="entry name" value="Classic Zinc Finger"/>
    <property type="match status" value="1"/>
</dbReference>
<evidence type="ECO:0000313" key="14">
    <source>
        <dbReference type="Proteomes" id="UP001159428"/>
    </source>
</evidence>
<keyword evidence="5 7" id="KW-0863">Zinc-finger</keyword>
<reference evidence="13 14" key="1">
    <citation type="submission" date="2022-05" db="EMBL/GenBank/DDBJ databases">
        <authorList>
            <consortium name="Genoscope - CEA"/>
            <person name="William W."/>
        </authorList>
    </citation>
    <scope>NUCLEOTIDE SEQUENCE [LARGE SCALE GENOMIC DNA]</scope>
</reference>
<keyword evidence="10" id="KW-0175">Coiled coil</keyword>
<dbReference type="PANTHER" id="PTHR24104:SF48">
    <property type="entry name" value="PROTEIN WECH"/>
    <property type="match status" value="1"/>
</dbReference>
<evidence type="ECO:0000256" key="10">
    <source>
        <dbReference type="SAM" id="Coils"/>
    </source>
</evidence>
<dbReference type="SUPFAM" id="SSF63829">
    <property type="entry name" value="Calcium-dependent phosphotriesterase"/>
    <property type="match status" value="2"/>
</dbReference>